<evidence type="ECO:0000313" key="2">
    <source>
        <dbReference type="Proteomes" id="UP000028643"/>
    </source>
</evidence>
<organism evidence="1 2">
    <name type="scientific">Pseudomonas syringae</name>
    <dbReference type="NCBI Taxonomy" id="317"/>
    <lineage>
        <taxon>Bacteria</taxon>
        <taxon>Pseudomonadati</taxon>
        <taxon>Pseudomonadota</taxon>
        <taxon>Gammaproteobacteria</taxon>
        <taxon>Pseudomonadales</taxon>
        <taxon>Pseudomonadaceae</taxon>
        <taxon>Pseudomonas</taxon>
    </lineage>
</organism>
<name>A0A085V8F8_PSESX</name>
<dbReference type="PATRIC" id="fig|317.174.peg.2269"/>
<dbReference type="EMBL" id="JPQT01000101">
    <property type="protein sequence ID" value="KFE51721.1"/>
    <property type="molecule type" value="Genomic_DNA"/>
</dbReference>
<dbReference type="AlphaFoldDB" id="A0A085V8F8"/>
<protein>
    <submittedName>
        <fullName evidence="1">Uncharacterized protein</fullName>
    </submittedName>
</protein>
<accession>A0A085V8F8</accession>
<gene>
    <name evidence="1" type="ORF">IV02_11070</name>
</gene>
<proteinExistence type="predicted"/>
<dbReference type="Proteomes" id="UP000028643">
    <property type="component" value="Unassembled WGS sequence"/>
</dbReference>
<comment type="caution">
    <text evidence="1">The sequence shown here is derived from an EMBL/GenBank/DDBJ whole genome shotgun (WGS) entry which is preliminary data.</text>
</comment>
<sequence length="120" mass="12735">MVVAATPYLPITSLEVITILAMGIRRALGREVPQDRGQRLPGKVLTRIGLSGRGMGKRPNAVAGLLRMATGDAAQKDPDHLPPSGKRQHLAIQYIHGRLQQLAGVDSSQNTKGCLAIGHG</sequence>
<reference evidence="1 2" key="1">
    <citation type="submission" date="2014-07" db="EMBL/GenBank/DDBJ databases">
        <title>Draft Genome Sequences of Environmental Pseudomonas syringae strains.</title>
        <authorList>
            <person name="Baltrus D.A."/>
            <person name="Berge O."/>
            <person name="Morris C."/>
        </authorList>
    </citation>
    <scope>NUCLEOTIDE SEQUENCE [LARGE SCALE GENOMIC DNA]</scope>
    <source>
        <strain evidence="1 2">CEB003</strain>
    </source>
</reference>
<evidence type="ECO:0000313" key="1">
    <source>
        <dbReference type="EMBL" id="KFE51721.1"/>
    </source>
</evidence>